<feature type="domain" description="TonB-dependent receptor-like beta-barrel" evidence="15">
    <location>
        <begin position="317"/>
        <end position="797"/>
    </location>
</feature>
<evidence type="ECO:0000256" key="12">
    <source>
        <dbReference type="PROSITE-ProRule" id="PRU01360"/>
    </source>
</evidence>
<comment type="caution">
    <text evidence="17">The sequence shown here is derived from an EMBL/GenBank/DDBJ whole genome shotgun (WGS) entry which is preliminary data.</text>
</comment>
<evidence type="ECO:0000256" key="2">
    <source>
        <dbReference type="ARBA" id="ARBA00022448"/>
    </source>
</evidence>
<evidence type="ECO:0000259" key="16">
    <source>
        <dbReference type="Pfam" id="PF07715"/>
    </source>
</evidence>
<dbReference type="GO" id="GO:0015344">
    <property type="term" value="F:siderophore uptake transmembrane transporter activity"/>
    <property type="evidence" value="ECO:0007669"/>
    <property type="project" value="TreeGrafter"/>
</dbReference>
<reference evidence="17" key="1">
    <citation type="submission" date="2021-01" db="EMBL/GenBank/DDBJ databases">
        <title>Modified the classification status of verrucomicrobia.</title>
        <authorList>
            <person name="Feng X."/>
        </authorList>
    </citation>
    <scope>NUCLEOTIDE SEQUENCE</scope>
    <source>
        <strain evidence="17">KCTC 13126</strain>
    </source>
</reference>
<evidence type="ECO:0000256" key="13">
    <source>
        <dbReference type="RuleBase" id="RU003357"/>
    </source>
</evidence>
<evidence type="ECO:0000256" key="5">
    <source>
        <dbReference type="ARBA" id="ARBA00022692"/>
    </source>
</evidence>
<evidence type="ECO:0000313" key="18">
    <source>
        <dbReference type="Proteomes" id="UP000617628"/>
    </source>
</evidence>
<dbReference type="Pfam" id="PF07715">
    <property type="entry name" value="Plug"/>
    <property type="match status" value="1"/>
</dbReference>
<keyword evidence="3 12" id="KW-1134">Transmembrane beta strand</keyword>
<dbReference type="InterPro" id="IPR036942">
    <property type="entry name" value="Beta-barrel_TonB_sf"/>
</dbReference>
<dbReference type="Proteomes" id="UP000617628">
    <property type="component" value="Unassembled WGS sequence"/>
</dbReference>
<proteinExistence type="inferred from homology"/>
<dbReference type="InterPro" id="IPR012910">
    <property type="entry name" value="Plug_dom"/>
</dbReference>
<keyword evidence="9 13" id="KW-0798">TonB box</keyword>
<evidence type="ECO:0000256" key="7">
    <source>
        <dbReference type="ARBA" id="ARBA00023004"/>
    </source>
</evidence>
<evidence type="ECO:0000259" key="15">
    <source>
        <dbReference type="Pfam" id="PF00593"/>
    </source>
</evidence>
<gene>
    <name evidence="17" type="ORF">JIN87_04545</name>
</gene>
<keyword evidence="17" id="KW-0675">Receptor</keyword>
<name>A0A934VQ44_9BACT</name>
<evidence type="ECO:0000256" key="11">
    <source>
        <dbReference type="ARBA" id="ARBA00023237"/>
    </source>
</evidence>
<dbReference type="PANTHER" id="PTHR32552:SF68">
    <property type="entry name" value="FERRICHROME OUTER MEMBRANE TRANSPORTER_PHAGE RECEPTOR"/>
    <property type="match status" value="1"/>
</dbReference>
<evidence type="ECO:0000313" key="17">
    <source>
        <dbReference type="EMBL" id="MBK1876124.1"/>
    </source>
</evidence>
<dbReference type="AlphaFoldDB" id="A0A934VQ44"/>
<evidence type="ECO:0000256" key="14">
    <source>
        <dbReference type="SAM" id="SignalP"/>
    </source>
</evidence>
<dbReference type="PROSITE" id="PS52016">
    <property type="entry name" value="TONB_DEPENDENT_REC_3"/>
    <property type="match status" value="1"/>
</dbReference>
<dbReference type="InterPro" id="IPR037066">
    <property type="entry name" value="Plug_dom_sf"/>
</dbReference>
<keyword evidence="4" id="KW-0410">Iron transport</keyword>
<accession>A0A934VQ44</accession>
<keyword evidence="11 12" id="KW-0998">Cell outer membrane</keyword>
<evidence type="ECO:0000256" key="10">
    <source>
        <dbReference type="ARBA" id="ARBA00023136"/>
    </source>
</evidence>
<comment type="subcellular location">
    <subcellularLocation>
        <location evidence="1 12">Cell outer membrane</location>
        <topology evidence="1 12">Multi-pass membrane protein</topology>
    </subcellularLocation>
</comment>
<evidence type="ECO:0000256" key="1">
    <source>
        <dbReference type="ARBA" id="ARBA00004571"/>
    </source>
</evidence>
<comment type="similarity">
    <text evidence="12 13">Belongs to the TonB-dependent receptor family.</text>
</comment>
<evidence type="ECO:0000256" key="8">
    <source>
        <dbReference type="ARBA" id="ARBA00023065"/>
    </source>
</evidence>
<evidence type="ECO:0000256" key="3">
    <source>
        <dbReference type="ARBA" id="ARBA00022452"/>
    </source>
</evidence>
<keyword evidence="6 14" id="KW-0732">Signal</keyword>
<dbReference type="SUPFAM" id="SSF56935">
    <property type="entry name" value="Porins"/>
    <property type="match status" value="1"/>
</dbReference>
<dbReference type="PANTHER" id="PTHR32552">
    <property type="entry name" value="FERRICHROME IRON RECEPTOR-RELATED"/>
    <property type="match status" value="1"/>
</dbReference>
<dbReference type="EMBL" id="JAENIL010000006">
    <property type="protein sequence ID" value="MBK1876124.1"/>
    <property type="molecule type" value="Genomic_DNA"/>
</dbReference>
<dbReference type="Gene3D" id="2.40.170.20">
    <property type="entry name" value="TonB-dependent receptor, beta-barrel domain"/>
    <property type="match status" value="1"/>
</dbReference>
<keyword evidence="10 12" id="KW-0472">Membrane</keyword>
<feature type="signal peptide" evidence="14">
    <location>
        <begin position="1"/>
        <end position="20"/>
    </location>
</feature>
<feature type="domain" description="TonB-dependent receptor plug" evidence="16">
    <location>
        <begin position="57"/>
        <end position="157"/>
    </location>
</feature>
<keyword evidence="18" id="KW-1185">Reference proteome</keyword>
<keyword evidence="5 12" id="KW-0812">Transmembrane</keyword>
<dbReference type="Gene3D" id="2.170.130.10">
    <property type="entry name" value="TonB-dependent receptor, plug domain"/>
    <property type="match status" value="1"/>
</dbReference>
<feature type="chain" id="PRO_5037045898" evidence="14">
    <location>
        <begin position="21"/>
        <end position="827"/>
    </location>
</feature>
<dbReference type="InterPro" id="IPR039426">
    <property type="entry name" value="TonB-dep_rcpt-like"/>
</dbReference>
<dbReference type="RefSeq" id="WP_200354341.1">
    <property type="nucleotide sequence ID" value="NZ_JAENIL010000006.1"/>
</dbReference>
<dbReference type="GO" id="GO:0009279">
    <property type="term" value="C:cell outer membrane"/>
    <property type="evidence" value="ECO:0007669"/>
    <property type="project" value="UniProtKB-SubCell"/>
</dbReference>
<sequence>MNITYRLFLAAALAFASAEAQTDDGELFILDPFTVESKVETVQVQQSISSTRFASDIIDLPFSVNVLTDQLIEDVLAVDPEEMLQFAGNVVTGEGSGNFNGLSNGQVRLRGFPTQFNFVDGFKVGTDFSIPTGSVARVEVVKGPSSLLYGSVPPGGVINYITKTPRSKMGGKVAYTLGEFGHNRVEAEVTGPISENVRFLVFGNWEERGYELIGAERSIQQLTTMLETDFADKKGNLLLTYYDSEVDQEGIAYRSGYKRRTYVDEFGREMDEIDPDFPVLGYNQRDRGGVANRTNESLSARLRYTFNEFYSLRAAYRKEDFNWDNINQTGLPAVYFNGNLRPVDLPDHPNYGSSQGPVWDSGNQMGSNENLQINLLAKYDTEWGRFQIMPGFDHNTQDFWFFRSRAGNIGPEGRTGNYRSPGRRSVFSDPATWVWDAPTAEQYVVDDPETPEIEGYGLLRDNDGTEGSSKDHYIYASGHFLDDRLTLTYGYRNSDYDSSTLGTDAVALAQGPERYTVDSVEDSSSIEQVGVVFGVVPEKLHFYANYAESFEPQFRGINLPDPDGNAFDGDFNGDGVLDPDLADNEVVLAEPLFGEGREFGIKGSVFDGKVTFGAAYFENTNNNLIRNIVVLVNSDNVGQFLPNTSDEDIAAYLAANDGDTFLRLDEFQIQSGEEEAKGVELEVTATPVENWSIRMTYTNLDAKLVSDDTNPFAEGRVLPNSPEDMFNLYTRYRFNEGRLKGLFVGGTADYLSGRHSRAPQQGSGGTYSAGRTLVNLFAGYSWKTEKLTYRTQLNFSNVTDEFAMGPGPNFGRLIPRSSYRLRFSVNY</sequence>
<keyword evidence="7" id="KW-0408">Iron</keyword>
<keyword evidence="2 12" id="KW-0813">Transport</keyword>
<protein>
    <submittedName>
        <fullName evidence="17">TonB-dependent receptor</fullName>
    </submittedName>
</protein>
<keyword evidence="8" id="KW-0406">Ion transport</keyword>
<dbReference type="Pfam" id="PF00593">
    <property type="entry name" value="TonB_dep_Rec_b-barrel"/>
    <property type="match status" value="1"/>
</dbReference>
<evidence type="ECO:0000256" key="4">
    <source>
        <dbReference type="ARBA" id="ARBA00022496"/>
    </source>
</evidence>
<organism evidence="17 18">
    <name type="scientific">Pelagicoccus mobilis</name>
    <dbReference type="NCBI Taxonomy" id="415221"/>
    <lineage>
        <taxon>Bacteria</taxon>
        <taxon>Pseudomonadati</taxon>
        <taxon>Verrucomicrobiota</taxon>
        <taxon>Opitutia</taxon>
        <taxon>Puniceicoccales</taxon>
        <taxon>Pelagicoccaceae</taxon>
        <taxon>Pelagicoccus</taxon>
    </lineage>
</organism>
<evidence type="ECO:0000256" key="6">
    <source>
        <dbReference type="ARBA" id="ARBA00022729"/>
    </source>
</evidence>
<dbReference type="InterPro" id="IPR000531">
    <property type="entry name" value="Beta-barrel_TonB"/>
</dbReference>
<evidence type="ECO:0000256" key="9">
    <source>
        <dbReference type="ARBA" id="ARBA00023077"/>
    </source>
</evidence>